<comment type="cofactor">
    <cofactor evidence="9">
        <name>Mg(2+)</name>
        <dbReference type="ChEBI" id="CHEBI:18420"/>
    </cofactor>
</comment>
<dbReference type="Proteomes" id="UP000010116">
    <property type="component" value="Unassembled WGS sequence"/>
</dbReference>
<organism evidence="11 12">
    <name type="scientific">SAR86 cluster bacterium SAR86B</name>
    <dbReference type="NCBI Taxonomy" id="1123867"/>
    <lineage>
        <taxon>Bacteria</taxon>
        <taxon>Pseudomonadati</taxon>
        <taxon>Pseudomonadota</taxon>
        <taxon>Gammaproteobacteria</taxon>
        <taxon>SAR86 cluster</taxon>
    </lineage>
</organism>
<evidence type="ECO:0000256" key="1">
    <source>
        <dbReference type="ARBA" id="ARBA00001342"/>
    </source>
</evidence>
<gene>
    <name evidence="11" type="ORF">NT02SARS_0774</name>
</gene>
<feature type="binding site" evidence="9">
    <location>
        <begin position="82"/>
        <end position="85"/>
    </location>
    <ligand>
        <name>substrate</name>
    </ligand>
</feature>
<dbReference type="PANTHER" id="PTHR33254">
    <property type="entry name" value="4-HYDROXY-4-METHYL-2-OXOGLUTARATE ALDOLASE 3-RELATED"/>
    <property type="match status" value="1"/>
</dbReference>
<comment type="function">
    <text evidence="7 10">Catalyzes the aldol cleavage of 4-hydroxy-4-methyl-2-oxoglutarate (HMG) into 2 molecules of pyruvate. Also contains a secondary oxaloacetate (OAA) decarboxylase activity due to the common pyruvate enolate transition state formed following C-C bond cleavage in the retro-aldol and decarboxylation reactions.</text>
</comment>
<reference evidence="11 12" key="1">
    <citation type="journal article" date="2012" name="ISME J.">
        <title>Genomic insights to SAR86, an abundant and uncultivated marine bacterial lineage.</title>
        <authorList>
            <person name="Dupont C.L."/>
            <person name="Rusch D.B."/>
            <person name="Yooseph S."/>
            <person name="Lombardo M.J."/>
            <person name="Richter R.A."/>
            <person name="Valas R."/>
            <person name="Novotny M."/>
            <person name="Yee-Greenbaum J."/>
            <person name="Selengut J.D."/>
            <person name="Haft D.H."/>
            <person name="Halpern A.L."/>
            <person name="Lasken R.S."/>
            <person name="Nealson K."/>
            <person name="Friedman R."/>
            <person name="Venter J.C."/>
        </authorList>
    </citation>
    <scope>NUCLEOTIDE SEQUENCE [LARGE SCALE GENOMIC DNA]</scope>
</reference>
<feature type="binding site" evidence="9">
    <location>
        <position position="104"/>
    </location>
    <ligand>
        <name>substrate</name>
    </ligand>
</feature>
<evidence type="ECO:0000256" key="6">
    <source>
        <dbReference type="ARBA" id="ARBA00023239"/>
    </source>
</evidence>
<dbReference type="GO" id="GO:0047443">
    <property type="term" value="F:4-hydroxy-4-methyl-2-oxoglutarate aldolase activity"/>
    <property type="evidence" value="ECO:0007669"/>
    <property type="project" value="UniProtKB-EC"/>
</dbReference>
<dbReference type="InterPro" id="IPR010203">
    <property type="entry name" value="RraA"/>
</dbReference>
<dbReference type="EC" id="4.1.1.112" evidence="10"/>
<comment type="similarity">
    <text evidence="3 10">Belongs to the class II aldolase/RraA-like family.</text>
</comment>
<dbReference type="EMBL" id="JH611185">
    <property type="protein sequence ID" value="EJP72935.1"/>
    <property type="molecule type" value="Genomic_DNA"/>
</dbReference>
<evidence type="ECO:0000313" key="11">
    <source>
        <dbReference type="EMBL" id="EJP72935.1"/>
    </source>
</evidence>
<evidence type="ECO:0000256" key="4">
    <source>
        <dbReference type="ARBA" id="ARBA00011233"/>
    </source>
</evidence>
<comment type="catalytic activity">
    <reaction evidence="1 10">
        <text>4-hydroxy-4-methyl-2-oxoglutarate = 2 pyruvate</text>
        <dbReference type="Rhea" id="RHEA:22748"/>
        <dbReference type="ChEBI" id="CHEBI:15361"/>
        <dbReference type="ChEBI" id="CHEBI:58276"/>
        <dbReference type="EC" id="4.1.3.17"/>
    </reaction>
</comment>
<evidence type="ECO:0000256" key="9">
    <source>
        <dbReference type="PIRSR" id="PIRSR605493-1"/>
    </source>
</evidence>
<dbReference type="AlphaFoldDB" id="J4WYX5"/>
<comment type="cofactor">
    <cofactor evidence="2 10">
        <name>a divalent metal cation</name>
        <dbReference type="ChEBI" id="CHEBI:60240"/>
    </cofactor>
</comment>
<keyword evidence="9" id="KW-0460">Magnesium</keyword>
<evidence type="ECO:0000256" key="10">
    <source>
        <dbReference type="RuleBase" id="RU004338"/>
    </source>
</evidence>
<dbReference type="Pfam" id="PF03737">
    <property type="entry name" value="RraA-like"/>
    <property type="match status" value="1"/>
</dbReference>
<dbReference type="GO" id="GO:0008428">
    <property type="term" value="F:ribonuclease inhibitor activity"/>
    <property type="evidence" value="ECO:0007669"/>
    <property type="project" value="InterPro"/>
</dbReference>
<sequence length="167" mass="18529">MLYWAVTIQYSVPDICDNFSDSIQVGDIHFQSYGKKKSFYGQVETLFCPDDNSLVKKLLNTNGNNKVLVVDASSNAHTSMVGDQIAAAAKKNNWAGIIVNGYIRDIEVIANIDIGVLAKASVPLKTNKDDFGKQGVNLYFNNVIIKPGFWIYVDTNGWVVSKNKLEF</sequence>
<evidence type="ECO:0000256" key="8">
    <source>
        <dbReference type="ARBA" id="ARBA00047973"/>
    </source>
</evidence>
<dbReference type="GO" id="GO:0008948">
    <property type="term" value="F:oxaloacetate decarboxylase activity"/>
    <property type="evidence" value="ECO:0007669"/>
    <property type="project" value="UniProtKB-EC"/>
</dbReference>
<dbReference type="SUPFAM" id="SSF89562">
    <property type="entry name" value="RraA-like"/>
    <property type="match status" value="1"/>
</dbReference>
<dbReference type="HOGENOM" id="CLU_072626_4_0_6"/>
<dbReference type="GO" id="GO:0051252">
    <property type="term" value="P:regulation of RNA metabolic process"/>
    <property type="evidence" value="ECO:0007669"/>
    <property type="project" value="InterPro"/>
</dbReference>
<comment type="subunit">
    <text evidence="4 10">Homotrimer.</text>
</comment>
<evidence type="ECO:0000256" key="3">
    <source>
        <dbReference type="ARBA" id="ARBA00008621"/>
    </source>
</evidence>
<dbReference type="Gene3D" id="3.50.30.40">
    <property type="entry name" value="Ribonuclease E inhibitor RraA/RraA-like"/>
    <property type="match status" value="1"/>
</dbReference>
<feature type="binding site" evidence="9">
    <location>
        <position position="105"/>
    </location>
    <ligand>
        <name>Mg(2+)</name>
        <dbReference type="ChEBI" id="CHEBI:18420"/>
    </ligand>
</feature>
<evidence type="ECO:0000256" key="2">
    <source>
        <dbReference type="ARBA" id="ARBA00001968"/>
    </source>
</evidence>
<proteinExistence type="inferred from homology"/>
<keyword evidence="5 9" id="KW-0479">Metal-binding</keyword>
<dbReference type="EC" id="4.1.3.17" evidence="10"/>
<dbReference type="NCBIfam" id="TIGR01935">
    <property type="entry name" value="NOT-MenG"/>
    <property type="match status" value="1"/>
</dbReference>
<name>J4WYX5_9GAMM</name>
<comment type="catalytic activity">
    <reaction evidence="8 10">
        <text>oxaloacetate + H(+) = pyruvate + CO2</text>
        <dbReference type="Rhea" id="RHEA:15641"/>
        <dbReference type="ChEBI" id="CHEBI:15361"/>
        <dbReference type="ChEBI" id="CHEBI:15378"/>
        <dbReference type="ChEBI" id="CHEBI:16452"/>
        <dbReference type="ChEBI" id="CHEBI:16526"/>
        <dbReference type="EC" id="4.1.1.112"/>
    </reaction>
</comment>
<dbReference type="PANTHER" id="PTHR33254:SF4">
    <property type="entry name" value="4-HYDROXY-4-METHYL-2-OXOGLUTARATE ALDOLASE 3-RELATED"/>
    <property type="match status" value="1"/>
</dbReference>
<keyword evidence="6 10" id="KW-0456">Lyase</keyword>
<evidence type="ECO:0000313" key="12">
    <source>
        <dbReference type="Proteomes" id="UP000010116"/>
    </source>
</evidence>
<dbReference type="GO" id="GO:0046872">
    <property type="term" value="F:metal ion binding"/>
    <property type="evidence" value="ECO:0007669"/>
    <property type="project" value="UniProtKB-KW"/>
</dbReference>
<dbReference type="InterPro" id="IPR036704">
    <property type="entry name" value="RraA/RraA-like_sf"/>
</dbReference>
<dbReference type="NCBIfam" id="NF006875">
    <property type="entry name" value="PRK09372.1"/>
    <property type="match status" value="1"/>
</dbReference>
<dbReference type="CDD" id="cd16841">
    <property type="entry name" value="RraA_family"/>
    <property type="match status" value="1"/>
</dbReference>
<dbReference type="InterPro" id="IPR005493">
    <property type="entry name" value="RraA/RraA-like"/>
</dbReference>
<accession>J4WYX5</accession>
<protein>
    <recommendedName>
        <fullName evidence="10">4-hydroxy-4-methyl-2-oxoglutarate aldolase</fullName>
        <shortName evidence="10">HMG aldolase</shortName>
        <ecNumber evidence="10">4.1.1.112</ecNumber>
        <ecNumber evidence="10">4.1.3.17</ecNumber>
    </recommendedName>
    <alternativeName>
        <fullName evidence="10">Oxaloacetate decarboxylase</fullName>
    </alternativeName>
</protein>
<evidence type="ECO:0000256" key="5">
    <source>
        <dbReference type="ARBA" id="ARBA00022723"/>
    </source>
</evidence>
<evidence type="ECO:0000256" key="7">
    <source>
        <dbReference type="ARBA" id="ARBA00025046"/>
    </source>
</evidence>